<organism evidence="1 2">
    <name type="scientific">Trichonephila clavipes</name>
    <name type="common">Golden silk orbweaver</name>
    <name type="synonym">Nephila clavipes</name>
    <dbReference type="NCBI Taxonomy" id="2585209"/>
    <lineage>
        <taxon>Eukaryota</taxon>
        <taxon>Metazoa</taxon>
        <taxon>Ecdysozoa</taxon>
        <taxon>Arthropoda</taxon>
        <taxon>Chelicerata</taxon>
        <taxon>Arachnida</taxon>
        <taxon>Araneae</taxon>
        <taxon>Araneomorphae</taxon>
        <taxon>Entelegynae</taxon>
        <taxon>Araneoidea</taxon>
        <taxon>Nephilidae</taxon>
        <taxon>Trichonephila</taxon>
    </lineage>
</organism>
<evidence type="ECO:0000313" key="1">
    <source>
        <dbReference type="EMBL" id="GFY36679.1"/>
    </source>
</evidence>
<sequence>MARRSRNCAFRGEISVLTKLKSAVKTSVIAFQSKKKKLSLQEALDLLQNLPSESNDALTDDSSDEDVPANYLLEFSLNSQETEQDSRGGKKQKFYTSIRFLSRLWELASVAKVFFLIGKESISYVLGSTEFRTESTPATSASVHRLARFQPVGLDKIRNLAQAEALLQFRNPILPVKCFSSRRTFEYGNK</sequence>
<keyword evidence="2" id="KW-1185">Reference proteome</keyword>
<dbReference type="EMBL" id="BMAU01021438">
    <property type="protein sequence ID" value="GFY36679.1"/>
    <property type="molecule type" value="Genomic_DNA"/>
</dbReference>
<protein>
    <submittedName>
        <fullName evidence="1">Uncharacterized protein</fullName>
    </submittedName>
</protein>
<name>A0A8X7BNL2_TRICX</name>
<proteinExistence type="predicted"/>
<gene>
    <name evidence="1" type="ORF">TNCV_2566421</name>
</gene>
<dbReference type="AlphaFoldDB" id="A0A8X7BNL2"/>
<evidence type="ECO:0000313" key="2">
    <source>
        <dbReference type="Proteomes" id="UP000887159"/>
    </source>
</evidence>
<reference evidence="1" key="1">
    <citation type="submission" date="2020-08" db="EMBL/GenBank/DDBJ databases">
        <title>Multicomponent nature underlies the extraordinary mechanical properties of spider dragline silk.</title>
        <authorList>
            <person name="Kono N."/>
            <person name="Nakamura H."/>
            <person name="Mori M."/>
            <person name="Yoshida Y."/>
            <person name="Ohtoshi R."/>
            <person name="Malay A.D."/>
            <person name="Moran D.A.P."/>
            <person name="Tomita M."/>
            <person name="Numata K."/>
            <person name="Arakawa K."/>
        </authorList>
    </citation>
    <scope>NUCLEOTIDE SEQUENCE</scope>
</reference>
<accession>A0A8X7BNL2</accession>
<dbReference type="Proteomes" id="UP000887159">
    <property type="component" value="Unassembled WGS sequence"/>
</dbReference>
<comment type="caution">
    <text evidence="1">The sequence shown here is derived from an EMBL/GenBank/DDBJ whole genome shotgun (WGS) entry which is preliminary data.</text>
</comment>